<dbReference type="PROSITE" id="PS51482">
    <property type="entry name" value="DEGV"/>
    <property type="match status" value="1"/>
</dbReference>
<dbReference type="InterPro" id="IPR003797">
    <property type="entry name" value="DegV"/>
</dbReference>
<dbReference type="AlphaFoldDB" id="A0A7W5XKN1"/>
<name>A0A7W5XKN1_9MICC</name>
<dbReference type="EMBL" id="JACIBT010000001">
    <property type="protein sequence ID" value="MBB3667115.1"/>
    <property type="molecule type" value="Genomic_DNA"/>
</dbReference>
<dbReference type="Gene3D" id="3.40.50.10170">
    <property type="match status" value="1"/>
</dbReference>
<protein>
    <submittedName>
        <fullName evidence="2">DegV family protein with EDD domain</fullName>
    </submittedName>
</protein>
<organism evidence="2 3">
    <name type="scientific">Garicola koreensis</name>
    <dbReference type="NCBI Taxonomy" id="1262554"/>
    <lineage>
        <taxon>Bacteria</taxon>
        <taxon>Bacillati</taxon>
        <taxon>Actinomycetota</taxon>
        <taxon>Actinomycetes</taxon>
        <taxon>Micrococcales</taxon>
        <taxon>Micrococcaceae</taxon>
        <taxon>Garicola</taxon>
    </lineage>
</organism>
<proteinExistence type="predicted"/>
<evidence type="ECO:0000313" key="3">
    <source>
        <dbReference type="Proteomes" id="UP000547528"/>
    </source>
</evidence>
<dbReference type="Pfam" id="PF02645">
    <property type="entry name" value="DegV"/>
    <property type="match status" value="1"/>
</dbReference>
<comment type="caution">
    <text evidence="2">The sequence shown here is derived from an EMBL/GenBank/DDBJ whole genome shotgun (WGS) entry which is preliminary data.</text>
</comment>
<evidence type="ECO:0000313" key="2">
    <source>
        <dbReference type="EMBL" id="MBB3667115.1"/>
    </source>
</evidence>
<dbReference type="RefSeq" id="WP_183357478.1">
    <property type="nucleotide sequence ID" value="NZ_BAABKR010000001.1"/>
</dbReference>
<gene>
    <name evidence="2" type="ORF">FHX47_000708</name>
</gene>
<dbReference type="PANTHER" id="PTHR33434">
    <property type="entry name" value="DEGV DOMAIN-CONTAINING PROTEIN DR_1986-RELATED"/>
    <property type="match status" value="1"/>
</dbReference>
<keyword evidence="1" id="KW-0446">Lipid-binding</keyword>
<dbReference type="Proteomes" id="UP000547528">
    <property type="component" value="Unassembled WGS sequence"/>
</dbReference>
<reference evidence="2 3" key="1">
    <citation type="submission" date="2020-08" db="EMBL/GenBank/DDBJ databases">
        <title>Sequencing the genomes of 1000 actinobacteria strains.</title>
        <authorList>
            <person name="Klenk H.-P."/>
        </authorList>
    </citation>
    <scope>NUCLEOTIDE SEQUENCE [LARGE SCALE GENOMIC DNA]</scope>
    <source>
        <strain evidence="2 3">DSM 28238</strain>
    </source>
</reference>
<dbReference type="InterPro" id="IPR050270">
    <property type="entry name" value="DegV_domain_contain"/>
</dbReference>
<dbReference type="InterPro" id="IPR043168">
    <property type="entry name" value="DegV_C"/>
</dbReference>
<accession>A0A7W5XKN1</accession>
<evidence type="ECO:0000256" key="1">
    <source>
        <dbReference type="ARBA" id="ARBA00023121"/>
    </source>
</evidence>
<dbReference type="NCBIfam" id="TIGR00762">
    <property type="entry name" value="DegV"/>
    <property type="match status" value="1"/>
</dbReference>
<dbReference type="PANTHER" id="PTHR33434:SF2">
    <property type="entry name" value="FATTY ACID-BINDING PROTEIN TM_1468"/>
    <property type="match status" value="1"/>
</dbReference>
<sequence>MPPSSPAERNAAWAAAAEAQLLSRRRRMQGIRPNMRRTRGRIAVLTDTASALPLTWQGTADLGVLGEHLSVVAIPVMIDYPHNAAQIYPEASEELDRDLPLALAQGIGVRTSRPSPGRLSEVYRRLQGQGFAGIAAIHLSAKLSGTADAARLAAEDVEIPVSVVDSEQAGLGLGEAVIEAAITARLGGTLRDVVEAAQRSAAAADSLFVVPNLEQLRRGGRINRLSSILGSLMGVKPLLGLRSGEVVLLERPRSLPRAIERLRDTAVASAQSLPEARLGVHCFGNPDQGAALAEELTEHSAAPVPVIDVPPVLAAHMGLGALAVSVTGGSPH</sequence>
<dbReference type="SUPFAM" id="SSF82549">
    <property type="entry name" value="DAK1/DegV-like"/>
    <property type="match status" value="1"/>
</dbReference>
<dbReference type="Gene3D" id="3.30.1180.10">
    <property type="match status" value="1"/>
</dbReference>
<dbReference type="GO" id="GO:0008289">
    <property type="term" value="F:lipid binding"/>
    <property type="evidence" value="ECO:0007669"/>
    <property type="project" value="UniProtKB-KW"/>
</dbReference>
<keyword evidence="3" id="KW-1185">Reference proteome</keyword>